<keyword evidence="1" id="KW-1185">Reference proteome</keyword>
<protein>
    <submittedName>
        <fullName evidence="2">Uncharacterized protein</fullName>
    </submittedName>
</protein>
<dbReference type="AlphaFoldDB" id="A0A915KVR7"/>
<name>A0A915KVR7_ROMCU</name>
<reference evidence="2" key="1">
    <citation type="submission" date="2022-11" db="UniProtKB">
        <authorList>
            <consortium name="WormBaseParasite"/>
        </authorList>
    </citation>
    <scope>IDENTIFICATION</scope>
</reference>
<organism evidence="1 2">
    <name type="scientific">Romanomermis culicivorax</name>
    <name type="common">Nematode worm</name>
    <dbReference type="NCBI Taxonomy" id="13658"/>
    <lineage>
        <taxon>Eukaryota</taxon>
        <taxon>Metazoa</taxon>
        <taxon>Ecdysozoa</taxon>
        <taxon>Nematoda</taxon>
        <taxon>Enoplea</taxon>
        <taxon>Dorylaimia</taxon>
        <taxon>Mermithida</taxon>
        <taxon>Mermithoidea</taxon>
        <taxon>Mermithidae</taxon>
        <taxon>Romanomermis</taxon>
    </lineage>
</organism>
<dbReference type="Proteomes" id="UP000887565">
    <property type="component" value="Unplaced"/>
</dbReference>
<sequence>MLNSEVFLREKKHPYKSILTVKTLLIMPSARECKSDKTSSSVLEFAVDDPGVFNKRIFSADR</sequence>
<proteinExistence type="predicted"/>
<evidence type="ECO:0000313" key="1">
    <source>
        <dbReference type="Proteomes" id="UP000887565"/>
    </source>
</evidence>
<dbReference type="WBParaSite" id="nRc.2.0.1.t42243-RA">
    <property type="protein sequence ID" value="nRc.2.0.1.t42243-RA"/>
    <property type="gene ID" value="nRc.2.0.1.g42243"/>
</dbReference>
<accession>A0A915KVR7</accession>
<evidence type="ECO:0000313" key="2">
    <source>
        <dbReference type="WBParaSite" id="nRc.2.0.1.t42243-RA"/>
    </source>
</evidence>